<dbReference type="EMBL" id="UGOW01000001">
    <property type="protein sequence ID" value="STY16233.1"/>
    <property type="molecule type" value="Genomic_DNA"/>
</dbReference>
<feature type="coiled-coil region" evidence="1">
    <location>
        <begin position="846"/>
        <end position="873"/>
    </location>
</feature>
<evidence type="ECO:0000313" key="2">
    <source>
        <dbReference type="EMBL" id="KTD42371.1"/>
    </source>
</evidence>
<protein>
    <submittedName>
        <fullName evidence="3">Ninein</fullName>
    </submittedName>
</protein>
<evidence type="ECO:0000313" key="5">
    <source>
        <dbReference type="Proteomes" id="UP000254230"/>
    </source>
</evidence>
<dbReference type="PROSITE" id="PS00139">
    <property type="entry name" value="THIOL_PROTEASE_CYS"/>
    <property type="match status" value="1"/>
</dbReference>
<dbReference type="Proteomes" id="UP000054639">
    <property type="component" value="Unassembled WGS sequence"/>
</dbReference>
<evidence type="ECO:0000313" key="4">
    <source>
        <dbReference type="Proteomes" id="UP000054639"/>
    </source>
</evidence>
<evidence type="ECO:0000313" key="3">
    <source>
        <dbReference type="EMBL" id="STY16233.1"/>
    </source>
</evidence>
<dbReference type="Proteomes" id="UP000254230">
    <property type="component" value="Unassembled WGS sequence"/>
</dbReference>
<accession>A0A378KNS1</accession>
<proteinExistence type="predicted"/>
<name>A0A378KNS1_9GAMM</name>
<reference evidence="3 5" key="2">
    <citation type="submission" date="2018-06" db="EMBL/GenBank/DDBJ databases">
        <authorList>
            <consortium name="Pathogen Informatics"/>
            <person name="Doyle S."/>
        </authorList>
    </citation>
    <scope>NUCLEOTIDE SEQUENCE [LARGE SCALE GENOMIC DNA]</scope>
    <source>
        <strain evidence="3 5">NCTC12376</strain>
    </source>
</reference>
<gene>
    <name evidence="2" type="ORF">Lqua_3349</name>
    <name evidence="3" type="ORF">NCTC12376_00013</name>
</gene>
<dbReference type="EMBL" id="LNYR01000049">
    <property type="protein sequence ID" value="KTD42371.1"/>
    <property type="molecule type" value="Genomic_DNA"/>
</dbReference>
<dbReference type="OrthoDB" id="5635787at2"/>
<organism evidence="3 5">
    <name type="scientific">Legionella quateirensis</name>
    <dbReference type="NCBI Taxonomy" id="45072"/>
    <lineage>
        <taxon>Bacteria</taxon>
        <taxon>Pseudomonadati</taxon>
        <taxon>Pseudomonadota</taxon>
        <taxon>Gammaproteobacteria</taxon>
        <taxon>Legionellales</taxon>
        <taxon>Legionellaceae</taxon>
        <taxon>Legionella</taxon>
    </lineage>
</organism>
<dbReference type="RefSeq" id="WP_058475467.1">
    <property type="nucleotide sequence ID" value="NZ_CAAAIL010000002.1"/>
</dbReference>
<dbReference type="InterPro" id="IPR000169">
    <property type="entry name" value="Pept_cys_AS"/>
</dbReference>
<evidence type="ECO:0000256" key="1">
    <source>
        <dbReference type="SAM" id="Coils"/>
    </source>
</evidence>
<sequence>MTPLFPKDDTPITITQGQTGDCYLLTALDCIMNSGEEGLQLVKSLFTETEDGVYLRIKRTEIYATSKNFNPDKMKDKYTHHYDPATNEDVFFMDKARLKVIDSAWGGVRTNALALKIIERISSYYYTGEWPNEDPLASIVAHNIRSRHSMSSTAFVGKFIGVEAHDTKNIDEIIKLKTINPAQPVYISMSYGRPDQYGIINGRHALRIDRVIQNSDGTYDFVLINPHDNTKRETYKLDEIMKRNYRFSVYNTNTKNHELTKVLLKCSIPVGQSVFQNPKLHQLLVNQHTRNPLNENTINYFYNVYRSIPYFESILNELSPGEENDLLDSILLSQGDKDKFIYGLIQKIPRLELLSIIYAEDSTLDFKTIAGLIGDKSSEPLVRQGLKNSEYLKLVIKVACREKSREVRCTMAEARNLIELGLVQYYFKPSDNALSRSGGLRTLFHKQLFNQDDIRLLFGSNRILEKAVFNYIYMYGRVDEPLVDALKQMDLSIIDDEFLNELLQDLARKNPRQLFDALFMLNAVNPTLANALSTLACARFEVLFNRSLKDFTESLYAEPYSDFHRWFLSAQEPMNESRAQSIIDGWIQKITEFPLNFNSCNSVDAIDHQIHQLNRQVEELISLKSDLEEAVRVLGKEVGSHPELVQALEHKRSQIKSAGAQKKEMLIADTHVIDTYINAIRNYSISFKDVTTENGIRAHSQLLLAGLEGLIHHKVDLDAAKGSLGLLHPRVAQLSLELESKKREIQRLGHEHYQSFTSAKAVIAKRVHQVNSVRIHYAPSQTTDELDKKTDLLLKELDKLSVPNDELVKAQHILGISSNLHPEIQKALEEKRQAIYITAAAEQLALKNALQIISRYEQRINAFEVNFDQLTTLQEVNRATEASLNQLGAIIQYKADLRSAEGLLGYFGRNHFSIQQALDNKRQEINQCGVRRIEALSKANEAIQSCIQQIRRVPVSFSDVITLGGVDNKVKSLFTQLDEIIQNRVDLNSAHKTLGLNHLHQNITDANREKREAIVRAATDAKEQIKSHFDAQRILVQINFAKHLETIKSLRDRLQETAKTNKNYDNAAQTAVRLYNSLQDTEQVFLNSGKPNQTNVQDFQKNCIDAVSNALPVLSDHRGWKQVLVNFLSDVLSVLSCGVANLITGQFRFFKTQTQSELVIQDFSETIRSIKVGG</sequence>
<keyword evidence="4" id="KW-1185">Reference proteome</keyword>
<feature type="coiled-coil region" evidence="1">
    <location>
        <begin position="603"/>
        <end position="630"/>
    </location>
</feature>
<reference evidence="2 4" key="1">
    <citation type="submission" date="2015-11" db="EMBL/GenBank/DDBJ databases">
        <title>Genomic analysis of 38 Legionella species identifies large and diverse effector repertoires.</title>
        <authorList>
            <person name="Burstein D."/>
            <person name="Amaro F."/>
            <person name="Zusman T."/>
            <person name="Lifshitz Z."/>
            <person name="Cohen O."/>
            <person name="Gilbert J.A."/>
            <person name="Pupko T."/>
            <person name="Shuman H.A."/>
            <person name="Segal G."/>
        </authorList>
    </citation>
    <scope>NUCLEOTIDE SEQUENCE [LARGE SCALE GENOMIC DNA]</scope>
    <source>
        <strain evidence="2 4">ATCC 49507</strain>
    </source>
</reference>
<dbReference type="AlphaFoldDB" id="A0A378KNS1"/>
<keyword evidence="1" id="KW-0175">Coiled coil</keyword>